<dbReference type="InterPro" id="IPR051863">
    <property type="entry name" value="HIPP"/>
</dbReference>
<keyword evidence="3" id="KW-0449">Lipoprotein</keyword>
<keyword evidence="2" id="KW-0479">Metal-binding</keyword>
<evidence type="ECO:0000256" key="6">
    <source>
        <dbReference type="SAM" id="MobiDB-lite"/>
    </source>
</evidence>
<dbReference type="PANTHER" id="PTHR45811:SF13">
    <property type="entry name" value="OS04G0661100 PROTEIN"/>
    <property type="match status" value="1"/>
</dbReference>
<keyword evidence="1" id="KW-0488">Methylation</keyword>
<proteinExistence type="inferred from homology"/>
<evidence type="ECO:0000256" key="5">
    <source>
        <dbReference type="ARBA" id="ARBA00024045"/>
    </source>
</evidence>
<feature type="compositionally biased region" description="Basic and acidic residues" evidence="6">
    <location>
        <begin position="80"/>
        <end position="103"/>
    </location>
</feature>
<sequence>MMVQRTVMKVNLSCQKCKKRLLRAVSGLEGVEKIEIDAVKSTLTVTGTADPYKIVVRSRKINKFAEIVTIGPPAASPKQDAPKKPDEKKPEGKKPEQKPQDDLYHTCPVCEESPLCVPYQWHSDESNMSCTIL</sequence>
<dbReference type="AlphaFoldDB" id="A0A7J7LNJ4"/>
<accession>A0A7J7LNJ4</accession>
<keyword evidence="4" id="KW-0636">Prenylation</keyword>
<reference evidence="8 9" key="1">
    <citation type="journal article" date="2020" name="IScience">
        <title>Genome Sequencing of the Endangered Kingdonia uniflora (Circaeasteraceae, Ranunculales) Reveals Potential Mechanisms of Evolutionary Specialization.</title>
        <authorList>
            <person name="Sun Y."/>
            <person name="Deng T."/>
            <person name="Zhang A."/>
            <person name="Moore M.J."/>
            <person name="Landis J.B."/>
            <person name="Lin N."/>
            <person name="Zhang H."/>
            <person name="Zhang X."/>
            <person name="Huang J."/>
            <person name="Zhang X."/>
            <person name="Sun H."/>
            <person name="Wang H."/>
        </authorList>
    </citation>
    <scope>NUCLEOTIDE SEQUENCE [LARGE SCALE GENOMIC DNA]</scope>
    <source>
        <strain evidence="8">TB1705</strain>
        <tissue evidence="8">Leaf</tissue>
    </source>
</reference>
<dbReference type="PROSITE" id="PS50846">
    <property type="entry name" value="HMA_2"/>
    <property type="match status" value="1"/>
</dbReference>
<evidence type="ECO:0000256" key="2">
    <source>
        <dbReference type="ARBA" id="ARBA00022723"/>
    </source>
</evidence>
<dbReference type="OrthoDB" id="689350at2759"/>
<comment type="caution">
    <text evidence="8">The sequence shown here is derived from an EMBL/GenBank/DDBJ whole genome shotgun (WGS) entry which is preliminary data.</text>
</comment>
<feature type="region of interest" description="Disordered" evidence="6">
    <location>
        <begin position="71"/>
        <end position="103"/>
    </location>
</feature>
<dbReference type="Gene3D" id="3.30.70.100">
    <property type="match status" value="1"/>
</dbReference>
<evidence type="ECO:0000313" key="8">
    <source>
        <dbReference type="EMBL" id="KAF6144226.1"/>
    </source>
</evidence>
<evidence type="ECO:0000256" key="3">
    <source>
        <dbReference type="ARBA" id="ARBA00023288"/>
    </source>
</evidence>
<protein>
    <recommendedName>
        <fullName evidence="7">HMA domain-containing protein</fullName>
    </recommendedName>
</protein>
<evidence type="ECO:0000259" key="7">
    <source>
        <dbReference type="PROSITE" id="PS50846"/>
    </source>
</evidence>
<dbReference type="InterPro" id="IPR036163">
    <property type="entry name" value="HMA_dom_sf"/>
</dbReference>
<dbReference type="SUPFAM" id="SSF55008">
    <property type="entry name" value="HMA, heavy metal-associated domain"/>
    <property type="match status" value="1"/>
</dbReference>
<dbReference type="EMBL" id="JACGCM010002137">
    <property type="protein sequence ID" value="KAF6144226.1"/>
    <property type="molecule type" value="Genomic_DNA"/>
</dbReference>
<feature type="domain" description="HMA" evidence="7">
    <location>
        <begin position="3"/>
        <end position="70"/>
    </location>
</feature>
<name>A0A7J7LNJ4_9MAGN</name>
<dbReference type="Pfam" id="PF00403">
    <property type="entry name" value="HMA"/>
    <property type="match status" value="1"/>
</dbReference>
<dbReference type="Proteomes" id="UP000541444">
    <property type="component" value="Unassembled WGS sequence"/>
</dbReference>
<organism evidence="8 9">
    <name type="scientific">Kingdonia uniflora</name>
    <dbReference type="NCBI Taxonomy" id="39325"/>
    <lineage>
        <taxon>Eukaryota</taxon>
        <taxon>Viridiplantae</taxon>
        <taxon>Streptophyta</taxon>
        <taxon>Embryophyta</taxon>
        <taxon>Tracheophyta</taxon>
        <taxon>Spermatophyta</taxon>
        <taxon>Magnoliopsida</taxon>
        <taxon>Ranunculales</taxon>
        <taxon>Circaeasteraceae</taxon>
        <taxon>Kingdonia</taxon>
    </lineage>
</organism>
<dbReference type="PANTHER" id="PTHR45811">
    <property type="entry name" value="COPPER TRANSPORT PROTEIN FAMILY-RELATED"/>
    <property type="match status" value="1"/>
</dbReference>
<comment type="similarity">
    <text evidence="5">Belongs to the HIPP family.</text>
</comment>
<evidence type="ECO:0000256" key="4">
    <source>
        <dbReference type="ARBA" id="ARBA00023289"/>
    </source>
</evidence>
<dbReference type="GO" id="GO:0046872">
    <property type="term" value="F:metal ion binding"/>
    <property type="evidence" value="ECO:0007669"/>
    <property type="project" value="UniProtKB-KW"/>
</dbReference>
<gene>
    <name evidence="8" type="ORF">GIB67_004899</name>
</gene>
<evidence type="ECO:0000313" key="9">
    <source>
        <dbReference type="Proteomes" id="UP000541444"/>
    </source>
</evidence>
<keyword evidence="9" id="KW-1185">Reference proteome</keyword>
<dbReference type="CDD" id="cd00371">
    <property type="entry name" value="HMA"/>
    <property type="match status" value="1"/>
</dbReference>
<dbReference type="InterPro" id="IPR006121">
    <property type="entry name" value="HMA_dom"/>
</dbReference>
<evidence type="ECO:0000256" key="1">
    <source>
        <dbReference type="ARBA" id="ARBA00022481"/>
    </source>
</evidence>